<feature type="non-terminal residue" evidence="7">
    <location>
        <position position="308"/>
    </location>
</feature>
<feature type="transmembrane region" description="Helical" evidence="6">
    <location>
        <begin position="54"/>
        <end position="79"/>
    </location>
</feature>
<organism evidence="7">
    <name type="scientific">marine metagenome</name>
    <dbReference type="NCBI Taxonomy" id="408172"/>
    <lineage>
        <taxon>unclassified sequences</taxon>
        <taxon>metagenomes</taxon>
        <taxon>ecological metagenomes</taxon>
    </lineage>
</organism>
<evidence type="ECO:0000256" key="6">
    <source>
        <dbReference type="SAM" id="Phobius"/>
    </source>
</evidence>
<feature type="transmembrane region" description="Helical" evidence="6">
    <location>
        <begin position="18"/>
        <end position="42"/>
    </location>
</feature>
<dbReference type="PANTHER" id="PTHR33529">
    <property type="entry name" value="SLR0882 PROTEIN-RELATED"/>
    <property type="match status" value="1"/>
</dbReference>
<dbReference type="InterPro" id="IPR005495">
    <property type="entry name" value="LptG/LptF_permease"/>
</dbReference>
<evidence type="ECO:0000256" key="2">
    <source>
        <dbReference type="ARBA" id="ARBA00022475"/>
    </source>
</evidence>
<keyword evidence="2" id="KW-1003">Cell membrane</keyword>
<evidence type="ECO:0008006" key="8">
    <source>
        <dbReference type="Google" id="ProtNLM"/>
    </source>
</evidence>
<dbReference type="EMBL" id="UINC01102546">
    <property type="protein sequence ID" value="SVC64256.1"/>
    <property type="molecule type" value="Genomic_DNA"/>
</dbReference>
<dbReference type="PANTHER" id="PTHR33529:SF6">
    <property type="entry name" value="YJGP_YJGQ FAMILY PERMEASE"/>
    <property type="match status" value="1"/>
</dbReference>
<dbReference type="Pfam" id="PF03739">
    <property type="entry name" value="LptF_LptG"/>
    <property type="match status" value="1"/>
</dbReference>
<evidence type="ECO:0000313" key="7">
    <source>
        <dbReference type="EMBL" id="SVC64256.1"/>
    </source>
</evidence>
<sequence>MILKTIDRYILSELLKTFFISLGALTMLLFLDKFLFLAEMIINRGVSVLEVVRIMTYISPAFLALTIPMSVLIASVVTFNQFSAYNEWVAMKACNMSFLRLMKSVMIFSVFGYLLANIVMFYALPWGNLSYKKLIYDIIQNRATLDIKPNVFNRDFKNLVLFTRDKKADSTLKHIFIADTTRPETPKIITADEGLIIPNPKILKIQLKLNYGTIHELGKSKSNYQTLNFDRYDLNLKLPDTERLEQEALVGNRELSFTQIRQKIAELKKNGQDTFSPEVELSKKFSIPFTCLLFGLLGAPLGLHSSRS</sequence>
<keyword evidence="4 6" id="KW-1133">Transmembrane helix</keyword>
<keyword evidence="5 6" id="KW-0472">Membrane</keyword>
<name>A0A382NT55_9ZZZZ</name>
<protein>
    <recommendedName>
        <fullName evidence="8">Lipopolysaccharide export system permease protein LptF</fullName>
    </recommendedName>
</protein>
<comment type="subcellular location">
    <subcellularLocation>
        <location evidence="1">Cell membrane</location>
        <topology evidence="1">Multi-pass membrane protein</topology>
    </subcellularLocation>
</comment>
<accession>A0A382NT55</accession>
<proteinExistence type="predicted"/>
<evidence type="ECO:0000256" key="1">
    <source>
        <dbReference type="ARBA" id="ARBA00004651"/>
    </source>
</evidence>
<evidence type="ECO:0000256" key="5">
    <source>
        <dbReference type="ARBA" id="ARBA00023136"/>
    </source>
</evidence>
<evidence type="ECO:0000256" key="3">
    <source>
        <dbReference type="ARBA" id="ARBA00022692"/>
    </source>
</evidence>
<dbReference type="AlphaFoldDB" id="A0A382NT55"/>
<feature type="transmembrane region" description="Helical" evidence="6">
    <location>
        <begin position="105"/>
        <end position="124"/>
    </location>
</feature>
<evidence type="ECO:0000256" key="4">
    <source>
        <dbReference type="ARBA" id="ARBA00022989"/>
    </source>
</evidence>
<dbReference type="GO" id="GO:0015920">
    <property type="term" value="P:lipopolysaccharide transport"/>
    <property type="evidence" value="ECO:0007669"/>
    <property type="project" value="TreeGrafter"/>
</dbReference>
<dbReference type="GO" id="GO:0043190">
    <property type="term" value="C:ATP-binding cassette (ABC) transporter complex"/>
    <property type="evidence" value="ECO:0007669"/>
    <property type="project" value="TreeGrafter"/>
</dbReference>
<reference evidence="7" key="1">
    <citation type="submission" date="2018-05" db="EMBL/GenBank/DDBJ databases">
        <authorList>
            <person name="Lanie J.A."/>
            <person name="Ng W.-L."/>
            <person name="Kazmierczak K.M."/>
            <person name="Andrzejewski T.M."/>
            <person name="Davidsen T.M."/>
            <person name="Wayne K.J."/>
            <person name="Tettelin H."/>
            <person name="Glass J.I."/>
            <person name="Rusch D."/>
            <person name="Podicherti R."/>
            <person name="Tsui H.-C.T."/>
            <person name="Winkler M.E."/>
        </authorList>
    </citation>
    <scope>NUCLEOTIDE SEQUENCE</scope>
</reference>
<keyword evidence="3 6" id="KW-0812">Transmembrane</keyword>
<gene>
    <name evidence="7" type="ORF">METZ01_LOCUS317110</name>
</gene>